<dbReference type="FunFam" id="3.10.520.10:FF:000001">
    <property type="entry name" value="FAD:protein FMN transferase"/>
    <property type="match status" value="1"/>
</dbReference>
<reference evidence="21" key="1">
    <citation type="submission" date="2016-01" db="EMBL/GenBank/DDBJ databases">
        <title>Complete genome sequence of Microbulbifer sp. CCB-MM1, a halophile isolated from Matang Mangrove Forest, Perak.</title>
        <authorList>
            <person name="Moh T.H."/>
            <person name="Dinesh B."/>
            <person name="Lau N.-S."/>
            <person name="Go F."/>
            <person name="Alexander Chong S.-C."/>
        </authorList>
    </citation>
    <scope>NUCLEOTIDE SEQUENCE [LARGE SCALE GENOMIC DNA]</scope>
    <source>
        <strain evidence="21">CCB-MM1</strain>
    </source>
</reference>
<comment type="subcellular location">
    <subcellularLocation>
        <location evidence="17">Cell inner membrane</location>
        <topology evidence="17">Lipid-anchor</topology>
        <orientation evidence="17">Periplasmic side</orientation>
    </subcellularLocation>
</comment>
<evidence type="ECO:0000313" key="20">
    <source>
        <dbReference type="EMBL" id="AOS97811.1"/>
    </source>
</evidence>
<dbReference type="Gene3D" id="3.10.520.10">
    <property type="entry name" value="ApbE-like domains"/>
    <property type="match status" value="1"/>
</dbReference>
<keyword evidence="8 18" id="KW-0479">Metal-binding</keyword>
<evidence type="ECO:0000256" key="19">
    <source>
        <dbReference type="PIRSR" id="PIRSR006268-2"/>
    </source>
</evidence>
<keyword evidence="7 18" id="KW-0808">Transferase</keyword>
<keyword evidence="4" id="KW-1003">Cell membrane</keyword>
<keyword evidence="21" id="KW-1185">Reference proteome</keyword>
<evidence type="ECO:0000256" key="16">
    <source>
        <dbReference type="ARBA" id="ARBA00048540"/>
    </source>
</evidence>
<evidence type="ECO:0000256" key="1">
    <source>
        <dbReference type="ARBA" id="ARBA00008282"/>
    </source>
</evidence>
<evidence type="ECO:0000256" key="11">
    <source>
        <dbReference type="ARBA" id="ARBA00022842"/>
    </source>
</evidence>
<evidence type="ECO:0000256" key="4">
    <source>
        <dbReference type="ARBA" id="ARBA00022475"/>
    </source>
</evidence>
<keyword evidence="11 18" id="KW-0460">Magnesium</keyword>
<evidence type="ECO:0000256" key="18">
    <source>
        <dbReference type="PIRNR" id="PIRNR006268"/>
    </source>
</evidence>
<evidence type="ECO:0000256" key="7">
    <source>
        <dbReference type="ARBA" id="ARBA00022679"/>
    </source>
</evidence>
<keyword evidence="13" id="KW-0564">Palmitate</keyword>
<accession>A0A1C9W9H0</accession>
<evidence type="ECO:0000256" key="8">
    <source>
        <dbReference type="ARBA" id="ARBA00022723"/>
    </source>
</evidence>
<gene>
    <name evidence="20" type="primary">apbE</name>
    <name evidence="20" type="ORF">AUP74_02409</name>
</gene>
<dbReference type="InterPro" id="IPR024932">
    <property type="entry name" value="ApbE"/>
</dbReference>
<dbReference type="RefSeq" id="WP_193427340.1">
    <property type="nucleotide sequence ID" value="NZ_CP014143.1"/>
</dbReference>
<keyword evidence="9" id="KW-0732">Signal</keyword>
<dbReference type="GO" id="GO:0046872">
    <property type="term" value="F:metal ion binding"/>
    <property type="evidence" value="ECO:0007669"/>
    <property type="project" value="UniProtKB-UniRule"/>
</dbReference>
<evidence type="ECO:0000256" key="2">
    <source>
        <dbReference type="ARBA" id="ARBA00011955"/>
    </source>
</evidence>
<sequence length="308" mass="33526">MGTRYHITVVNPPAAIDRAELLAAVDEELEAVNREMSTYIPDSELMRFNRGPVGEAVPVSRHLAEVVELSLDISQRSKGAFDITVGPLVNLWGFGPRPEPEATPSDTEIAALLETVGSDALRLERNPDRLTRKRPVELDLSAIAKGHGVDRVARLLEQRGIDNYLVEIGGELRTLGMNPKGAKWRIGIEKPVATGNVVQVPVEISGFAMATSGDYRNYYERDGVRYAHSIDPRDGRPLQHRLASVTVIADSCAEADGLATALNVMGAEAGLQLAEREGLAVYMLVKSDEGFEPIASTAFQPFLERSAK</sequence>
<evidence type="ECO:0000256" key="6">
    <source>
        <dbReference type="ARBA" id="ARBA00022630"/>
    </source>
</evidence>
<evidence type="ECO:0000256" key="3">
    <source>
        <dbReference type="ARBA" id="ARBA00016337"/>
    </source>
</evidence>
<proteinExistence type="inferred from homology"/>
<dbReference type="GO" id="GO:0016740">
    <property type="term" value="F:transferase activity"/>
    <property type="evidence" value="ECO:0007669"/>
    <property type="project" value="UniProtKB-UniRule"/>
</dbReference>
<keyword evidence="10 18" id="KW-0274">FAD</keyword>
<dbReference type="STRING" id="1769779.AUP74_02409"/>
<dbReference type="Proteomes" id="UP000095672">
    <property type="component" value="Chromosome"/>
</dbReference>
<comment type="similarity">
    <text evidence="1 18">Belongs to the ApbE family.</text>
</comment>
<evidence type="ECO:0000256" key="12">
    <source>
        <dbReference type="ARBA" id="ARBA00023136"/>
    </source>
</evidence>
<dbReference type="AlphaFoldDB" id="A0A1C9W9H0"/>
<keyword evidence="5" id="KW-0997">Cell inner membrane</keyword>
<name>A0A1C9W9H0_9GAMM</name>
<dbReference type="EMBL" id="CP014143">
    <property type="protein sequence ID" value="AOS97811.1"/>
    <property type="molecule type" value="Genomic_DNA"/>
</dbReference>
<evidence type="ECO:0000256" key="17">
    <source>
        <dbReference type="ARBA" id="ARBA00060485"/>
    </source>
</evidence>
<dbReference type="KEGG" id="micc:AUP74_02409"/>
<protein>
    <recommendedName>
        <fullName evidence="3 18">FAD:protein FMN transferase</fullName>
        <ecNumber evidence="2 18">2.7.1.180</ecNumber>
    </recommendedName>
    <alternativeName>
        <fullName evidence="15 18">Flavin transferase</fullName>
    </alternativeName>
</protein>
<evidence type="ECO:0000256" key="5">
    <source>
        <dbReference type="ARBA" id="ARBA00022519"/>
    </source>
</evidence>
<evidence type="ECO:0000256" key="10">
    <source>
        <dbReference type="ARBA" id="ARBA00022827"/>
    </source>
</evidence>
<dbReference type="PANTHER" id="PTHR30040">
    <property type="entry name" value="THIAMINE BIOSYNTHESIS LIPOPROTEIN APBE"/>
    <property type="match status" value="1"/>
</dbReference>
<evidence type="ECO:0000256" key="13">
    <source>
        <dbReference type="ARBA" id="ARBA00023139"/>
    </source>
</evidence>
<keyword evidence="14 20" id="KW-0449">Lipoprotein</keyword>
<evidence type="ECO:0000313" key="21">
    <source>
        <dbReference type="Proteomes" id="UP000095672"/>
    </source>
</evidence>
<dbReference type="InterPro" id="IPR003374">
    <property type="entry name" value="ApbE-like_sf"/>
</dbReference>
<feature type="binding site" evidence="19">
    <location>
        <position position="256"/>
    </location>
    <ligand>
        <name>Mg(2+)</name>
        <dbReference type="ChEBI" id="CHEBI:18420"/>
    </ligand>
</feature>
<dbReference type="GO" id="GO:0005886">
    <property type="term" value="C:plasma membrane"/>
    <property type="evidence" value="ECO:0007669"/>
    <property type="project" value="UniProtKB-SubCell"/>
</dbReference>
<dbReference type="SUPFAM" id="SSF143631">
    <property type="entry name" value="ApbE-like"/>
    <property type="match status" value="1"/>
</dbReference>
<evidence type="ECO:0000256" key="9">
    <source>
        <dbReference type="ARBA" id="ARBA00022729"/>
    </source>
</evidence>
<comment type="catalytic activity">
    <reaction evidence="16 18">
        <text>L-threonyl-[protein] + FAD = FMN-L-threonyl-[protein] + AMP + H(+)</text>
        <dbReference type="Rhea" id="RHEA:36847"/>
        <dbReference type="Rhea" id="RHEA-COMP:11060"/>
        <dbReference type="Rhea" id="RHEA-COMP:11061"/>
        <dbReference type="ChEBI" id="CHEBI:15378"/>
        <dbReference type="ChEBI" id="CHEBI:30013"/>
        <dbReference type="ChEBI" id="CHEBI:57692"/>
        <dbReference type="ChEBI" id="CHEBI:74257"/>
        <dbReference type="ChEBI" id="CHEBI:456215"/>
        <dbReference type="EC" id="2.7.1.180"/>
    </reaction>
</comment>
<keyword evidence="6 18" id="KW-0285">Flavoprotein</keyword>
<dbReference type="PIRSF" id="PIRSF006268">
    <property type="entry name" value="ApbE"/>
    <property type="match status" value="1"/>
</dbReference>
<dbReference type="PANTHER" id="PTHR30040:SF2">
    <property type="entry name" value="FAD:PROTEIN FMN TRANSFERASE"/>
    <property type="match status" value="1"/>
</dbReference>
<evidence type="ECO:0000256" key="15">
    <source>
        <dbReference type="ARBA" id="ARBA00031306"/>
    </source>
</evidence>
<keyword evidence="12" id="KW-0472">Membrane</keyword>
<evidence type="ECO:0000256" key="14">
    <source>
        <dbReference type="ARBA" id="ARBA00023288"/>
    </source>
</evidence>
<comment type="cofactor">
    <cofactor evidence="19">
        <name>Mg(2+)</name>
        <dbReference type="ChEBI" id="CHEBI:18420"/>
    </cofactor>
    <cofactor evidence="19">
        <name>Mn(2+)</name>
        <dbReference type="ChEBI" id="CHEBI:29035"/>
    </cofactor>
    <text evidence="19">Magnesium. Can also use manganese.</text>
</comment>
<feature type="binding site" evidence="19">
    <location>
        <position position="142"/>
    </location>
    <ligand>
        <name>Mg(2+)</name>
        <dbReference type="ChEBI" id="CHEBI:18420"/>
    </ligand>
</feature>
<organism evidence="20 21">
    <name type="scientific">Microbulbifer aggregans</name>
    <dbReference type="NCBI Taxonomy" id="1769779"/>
    <lineage>
        <taxon>Bacteria</taxon>
        <taxon>Pseudomonadati</taxon>
        <taxon>Pseudomonadota</taxon>
        <taxon>Gammaproteobacteria</taxon>
        <taxon>Cellvibrionales</taxon>
        <taxon>Microbulbiferaceae</taxon>
        <taxon>Microbulbifer</taxon>
    </lineage>
</organism>
<dbReference type="EC" id="2.7.1.180" evidence="2 18"/>
<dbReference type="PATRIC" id="fig|1769779.3.peg.2402"/>
<dbReference type="Pfam" id="PF02424">
    <property type="entry name" value="ApbE"/>
    <property type="match status" value="1"/>
</dbReference>
<feature type="binding site" evidence="19">
    <location>
        <position position="260"/>
    </location>
    <ligand>
        <name>Mg(2+)</name>
        <dbReference type="ChEBI" id="CHEBI:18420"/>
    </ligand>
</feature>